<dbReference type="OrthoDB" id="3800763at2759"/>
<gene>
    <name evidence="1" type="ORF">BDV96DRAFT_256952</name>
</gene>
<evidence type="ECO:0000313" key="2">
    <source>
        <dbReference type="Proteomes" id="UP000799770"/>
    </source>
</evidence>
<dbReference type="AlphaFoldDB" id="A0A6A5YN45"/>
<sequence>MIITEDVDDLPPISKALAELNSETMYREAHRQYTFLNGRRQNALGGEARGPNNLSSDIKLASYYQRQFDEATDALDEWEKHKLLTICFAYKSRAGVLQYLKLLEGSQWEWVPLFTNLVVNYGVDSAFVAASQQLSIPSDVRTPSTRAKRRAHFKKAIPETATFTTVSIHPRPYFVIPTLPLAFPTRFFAALVQLAPIQQLTIPRLLSYPAVLQLALYHPLKEYLGSNLPSYWIRKLPSNAGEEHPEFRSWITFFDHLLDGNEILWPVSSTRQNQNRIAGDFVEAGRGDGYDEEDLKMWLAGWRADRQSVGMKEKGEEEMLKIKRSLTQVGAGDENKENDRPDEDSVMVDVDVDGDGGEVVELVETARKSVSWSENLERVKEIPQRGKTSRSLVV</sequence>
<dbReference type="EMBL" id="ML977346">
    <property type="protein sequence ID" value="KAF2108689.1"/>
    <property type="molecule type" value="Genomic_DNA"/>
</dbReference>
<dbReference type="Proteomes" id="UP000799770">
    <property type="component" value="Unassembled WGS sequence"/>
</dbReference>
<reference evidence="1" key="1">
    <citation type="journal article" date="2020" name="Stud. Mycol.">
        <title>101 Dothideomycetes genomes: a test case for predicting lifestyles and emergence of pathogens.</title>
        <authorList>
            <person name="Haridas S."/>
            <person name="Albert R."/>
            <person name="Binder M."/>
            <person name="Bloem J."/>
            <person name="Labutti K."/>
            <person name="Salamov A."/>
            <person name="Andreopoulos B."/>
            <person name="Baker S."/>
            <person name="Barry K."/>
            <person name="Bills G."/>
            <person name="Bluhm B."/>
            <person name="Cannon C."/>
            <person name="Castanera R."/>
            <person name="Culley D."/>
            <person name="Daum C."/>
            <person name="Ezra D."/>
            <person name="Gonzalez J."/>
            <person name="Henrissat B."/>
            <person name="Kuo A."/>
            <person name="Liang C."/>
            <person name="Lipzen A."/>
            <person name="Lutzoni F."/>
            <person name="Magnuson J."/>
            <person name="Mondo S."/>
            <person name="Nolan M."/>
            <person name="Ohm R."/>
            <person name="Pangilinan J."/>
            <person name="Park H.-J."/>
            <person name="Ramirez L."/>
            <person name="Alfaro M."/>
            <person name="Sun H."/>
            <person name="Tritt A."/>
            <person name="Yoshinaga Y."/>
            <person name="Zwiers L.-H."/>
            <person name="Turgeon B."/>
            <person name="Goodwin S."/>
            <person name="Spatafora J."/>
            <person name="Crous P."/>
            <person name="Grigoriev I."/>
        </authorList>
    </citation>
    <scope>NUCLEOTIDE SEQUENCE</scope>
    <source>
        <strain evidence="1">CBS 627.86</strain>
    </source>
</reference>
<accession>A0A6A5YN45</accession>
<evidence type="ECO:0000313" key="1">
    <source>
        <dbReference type="EMBL" id="KAF2108689.1"/>
    </source>
</evidence>
<protein>
    <submittedName>
        <fullName evidence="1">Uncharacterized protein</fullName>
    </submittedName>
</protein>
<organism evidence="1 2">
    <name type="scientific">Lophiotrema nucula</name>
    <dbReference type="NCBI Taxonomy" id="690887"/>
    <lineage>
        <taxon>Eukaryota</taxon>
        <taxon>Fungi</taxon>
        <taxon>Dikarya</taxon>
        <taxon>Ascomycota</taxon>
        <taxon>Pezizomycotina</taxon>
        <taxon>Dothideomycetes</taxon>
        <taxon>Pleosporomycetidae</taxon>
        <taxon>Pleosporales</taxon>
        <taxon>Lophiotremataceae</taxon>
        <taxon>Lophiotrema</taxon>
    </lineage>
</organism>
<keyword evidence="2" id="KW-1185">Reference proteome</keyword>
<proteinExistence type="predicted"/>
<name>A0A6A5YN45_9PLEO</name>